<gene>
    <name evidence="1" type="ORF">LTSEMON_1387</name>
</gene>
<dbReference type="EMBL" id="AFCS01000359">
    <property type="protein sequence ID" value="EHC81013.1"/>
    <property type="molecule type" value="Genomic_DNA"/>
</dbReference>
<accession>G5Q0Q5</accession>
<organism evidence="1 2">
    <name type="scientific">Salmonella enterica subsp. enterica serovar Montevideo str. S5-403</name>
    <dbReference type="NCBI Taxonomy" id="913242"/>
    <lineage>
        <taxon>Bacteria</taxon>
        <taxon>Pseudomonadati</taxon>
        <taxon>Pseudomonadota</taxon>
        <taxon>Gammaproteobacteria</taxon>
        <taxon>Enterobacterales</taxon>
        <taxon>Enterobacteriaceae</taxon>
        <taxon>Salmonella</taxon>
    </lineage>
</organism>
<proteinExistence type="predicted"/>
<name>G5Q0Q5_SALMO</name>
<dbReference type="PATRIC" id="fig|913242.3.peg.1254"/>
<comment type="caution">
    <text evidence="1">The sequence shown here is derived from an EMBL/GenBank/DDBJ whole genome shotgun (WGS) entry which is preliminary data.</text>
</comment>
<sequence>MVSVTIKMIRWRSVVFGCGCREALRGAGWRLIASIHGLAKCGAAK</sequence>
<dbReference type="Proteomes" id="UP000003221">
    <property type="component" value="Unassembled WGS sequence"/>
</dbReference>
<dbReference type="AlphaFoldDB" id="G5Q0Q5"/>
<evidence type="ECO:0000313" key="1">
    <source>
        <dbReference type="EMBL" id="EHC81013.1"/>
    </source>
</evidence>
<reference evidence="1 2" key="1">
    <citation type="journal article" date="2011" name="BMC Genomics">
        <title>Genome sequencing reveals diversification of virulence factor content and possible host adaptation in distinct subpopulations of Salmonella enterica.</title>
        <authorList>
            <person name="den Bakker H.C."/>
            <person name="Moreno Switt A.I."/>
            <person name="Govoni G."/>
            <person name="Cummings C.A."/>
            <person name="Ranieri M.L."/>
            <person name="Degoricija L."/>
            <person name="Hoelzer K."/>
            <person name="Rodriguez-Rivera L.D."/>
            <person name="Brown S."/>
            <person name="Bolchacova E."/>
            <person name="Furtado M.R."/>
            <person name="Wiedmann M."/>
        </authorList>
    </citation>
    <scope>NUCLEOTIDE SEQUENCE [LARGE SCALE GENOMIC DNA]</scope>
    <source>
        <strain evidence="1 2">S5-403</strain>
    </source>
</reference>
<protein>
    <submittedName>
        <fullName evidence="1">Uncharacterized protein</fullName>
    </submittedName>
</protein>
<evidence type="ECO:0000313" key="2">
    <source>
        <dbReference type="Proteomes" id="UP000003221"/>
    </source>
</evidence>